<dbReference type="InterPro" id="IPR014144">
    <property type="entry name" value="LigD_PE_domain"/>
</dbReference>
<name>A0A7V4TGD6_9BACT</name>
<accession>A0A7V4TGD6</accession>
<reference evidence="2" key="1">
    <citation type="journal article" date="2020" name="mSystems">
        <title>Genome- and Community-Level Interaction Insights into Carbon Utilization and Element Cycling Functions of Hydrothermarchaeota in Hydrothermal Sediment.</title>
        <authorList>
            <person name="Zhou Z."/>
            <person name="Liu Y."/>
            <person name="Xu W."/>
            <person name="Pan J."/>
            <person name="Luo Z.H."/>
            <person name="Li M."/>
        </authorList>
    </citation>
    <scope>NUCLEOTIDE SEQUENCE [LARGE SCALE GENOMIC DNA]</scope>
    <source>
        <strain evidence="2">SpSt-82</strain>
    </source>
</reference>
<dbReference type="EMBL" id="DTIY01000041">
    <property type="protein sequence ID" value="HGY39360.1"/>
    <property type="molecule type" value="Genomic_DNA"/>
</dbReference>
<organism evidence="2">
    <name type="scientific">Candidatus Caldatribacterium saccharofermentans</name>
    <dbReference type="NCBI Taxonomy" id="1454753"/>
    <lineage>
        <taxon>Bacteria</taxon>
        <taxon>Pseudomonadati</taxon>
        <taxon>Atribacterota</taxon>
        <taxon>Atribacteria</taxon>
        <taxon>Atribacterales</taxon>
        <taxon>Candidatus Caldatribacteriaceae</taxon>
        <taxon>Candidatus Caldatribacterium</taxon>
    </lineage>
</organism>
<protein>
    <recommendedName>
        <fullName evidence="1">DNA ligase D 3'-phosphoesterase domain-containing protein</fullName>
    </recommendedName>
</protein>
<sequence length="37" mass="4392">MIHGHWASHHHFDLRLEGDRVLQSFATPKGIPQMRRE</sequence>
<comment type="caution">
    <text evidence="2">The sequence shown here is derived from an EMBL/GenBank/DDBJ whole genome shotgun (WGS) entry which is preliminary data.</text>
</comment>
<feature type="domain" description="DNA ligase D 3'-phosphoesterase" evidence="1">
    <location>
        <begin position="3"/>
        <end position="35"/>
    </location>
</feature>
<evidence type="ECO:0000259" key="1">
    <source>
        <dbReference type="Pfam" id="PF13298"/>
    </source>
</evidence>
<dbReference type="Pfam" id="PF13298">
    <property type="entry name" value="LigD_N"/>
    <property type="match status" value="1"/>
</dbReference>
<evidence type="ECO:0000313" key="2">
    <source>
        <dbReference type="EMBL" id="HGY39360.1"/>
    </source>
</evidence>
<dbReference type="AlphaFoldDB" id="A0A7V4TGD6"/>
<proteinExistence type="predicted"/>
<gene>
    <name evidence="2" type="ORF">ENW11_06125</name>
</gene>